<evidence type="ECO:0000256" key="1">
    <source>
        <dbReference type="ARBA" id="ARBA00004167"/>
    </source>
</evidence>
<dbReference type="InterPro" id="IPR046338">
    <property type="entry name" value="GAIN_dom_sf"/>
</dbReference>
<dbReference type="Gene3D" id="2.60.220.50">
    <property type="match status" value="1"/>
</dbReference>
<evidence type="ECO:0000256" key="8">
    <source>
        <dbReference type="SAM" id="SignalP"/>
    </source>
</evidence>
<dbReference type="PROSITE" id="PS50221">
    <property type="entry name" value="GAIN_B"/>
    <property type="match status" value="1"/>
</dbReference>
<dbReference type="InterPro" id="IPR002859">
    <property type="entry name" value="PKD/REJ-like"/>
</dbReference>
<feature type="region of interest" description="Disordered" evidence="6">
    <location>
        <begin position="103"/>
        <end position="148"/>
    </location>
</feature>
<evidence type="ECO:0000256" key="6">
    <source>
        <dbReference type="SAM" id="MobiDB-lite"/>
    </source>
</evidence>
<organism evidence="10 11">
    <name type="scientific">Geranomyces variabilis</name>
    <dbReference type="NCBI Taxonomy" id="109894"/>
    <lineage>
        <taxon>Eukaryota</taxon>
        <taxon>Fungi</taxon>
        <taxon>Fungi incertae sedis</taxon>
        <taxon>Chytridiomycota</taxon>
        <taxon>Chytridiomycota incertae sedis</taxon>
        <taxon>Chytridiomycetes</taxon>
        <taxon>Spizellomycetales</taxon>
        <taxon>Powellomycetaceae</taxon>
        <taxon>Geranomyces</taxon>
    </lineage>
</organism>
<feature type="compositionally biased region" description="Low complexity" evidence="6">
    <location>
        <begin position="1420"/>
        <end position="1458"/>
    </location>
</feature>
<comment type="subcellular location">
    <subcellularLocation>
        <location evidence="1">Membrane</location>
        <topology evidence="1">Single-pass membrane protein</topology>
    </subcellularLocation>
</comment>
<dbReference type="GO" id="GO:0016020">
    <property type="term" value="C:membrane"/>
    <property type="evidence" value="ECO:0007669"/>
    <property type="project" value="UniProtKB-SubCell"/>
</dbReference>
<dbReference type="PANTHER" id="PTHR15549">
    <property type="entry name" value="PAIRED IMMUNOGLOBULIN-LIKE TYPE 2 RECEPTOR"/>
    <property type="match status" value="1"/>
</dbReference>
<evidence type="ECO:0000256" key="7">
    <source>
        <dbReference type="SAM" id="Phobius"/>
    </source>
</evidence>
<dbReference type="InterPro" id="IPR051694">
    <property type="entry name" value="Immunoregulatory_rcpt-like"/>
</dbReference>
<feature type="chain" id="PRO_5041986705" description="GAIN-B domain-containing protein" evidence="8">
    <location>
        <begin position="21"/>
        <end position="1617"/>
    </location>
</feature>
<keyword evidence="11" id="KW-1185">Reference proteome</keyword>
<name>A0AAD5XJ60_9FUNG</name>
<proteinExistence type="predicted"/>
<keyword evidence="2 7" id="KW-0812">Transmembrane</keyword>
<dbReference type="Pfam" id="PF01825">
    <property type="entry name" value="GPS"/>
    <property type="match status" value="1"/>
</dbReference>
<sequence>MLFPRLAGILTLLLFSNVQAAAASRQRLEKREYIDEMELLQRRQVLVPTDTSTAAPTTTSTSTISLSVSTEITSAASTLTAMATNSTSSAATTEHITGLALTTTTTTAETPTPSTSTSDVVSTTTTMETATPSAATSDAALPSPSAGPAVNGPSYITITSVQPPTIYINRGQQILVLVGTNFTSLESTPYELWTTNVTFPEGAASTTVLSDTLLAVTVDTNALGLSGAVYTIGDLGIAVSGTAEVSTSIRWVDPVKSIATRVVPSRITIDVGGPVTIVGIDLLPPISTALCVFNTTVPSSSNAAWDPVSKSYGCNAPGLDISGVLELNMLYYTPTLDLSPFGGMPPTDLNRPSEWISTVINQPLLLFYRAGAPQIISAAFTGTGAVIVEFDRDVAVYDSSIFMADPLSSSLPAISNAGGHESFGCDKIFSNPTTAYGRLWYRNGATECIVRRMGPHTFRFNVGAAGTLAMVRAGFKPLMVGDLLTVKPGAVWTAGQQLSQTALGGVVVTGPSYPDTPAQPILRVTAPQLVSGCSDVTYDLSRSMGALGRNFQSAVFSVSPAQPALQAELSVFQTIFLTTNELVHTIPAASFPVGKYTVSFIVTNFLNATGSTSFTTEKLARDDVPYVTIVGPGNDAVLDQMHTVVAEAHSTCGQDRPVAFAWSSTDIDVSSVSTTVFIPRYSMPVQTLYAFVVQARYSDDPTAPTWWLNYTFTSELDRVMPATVTSIVVGSVSDLETDVDPGPSPLVLGTTIFDSGYPLAATNRSDFVCIWTCADVSAGGSGKPCYKLETGQDLSVPAECGSTNITGFLAPGSYEFGFEAVRIETGATIQADPMGSTSLAVSVLDRWTPMVAISPSTPHPSAWSWYGLTASVAPGSVTSGAATFAWVSHDTCDNRTFSTVAVADITTPQLSFPVGSLIPAAEYCLTATATDPGTGNDGSATIHVRVLEPPAAGYCALNATDGAAYVDVFRYTCAGWVTDQLARPLFYAFWIRKAGAGQGAWSNLGPRSESSVLDTVFSAGDYDVTVNITDAAGSVAPTQPIYRISIAATTLAGRDVAGRLITRDVVPSSAYTFLNATIDQLAHTGDYQSAQTNLVVAIQDLVPAAVGGPYHFRLLDLYSALLNSTDVYLDAVSGGPYMLQTLAALTPTRTLDMAIAERIFTLFAQLVPQIDATTSQAGTCVSASVADSALQIIDAVTGSLGVAQSTIITPASVASVLTSLDACLFRIVSCGSSIGLTSETWTRTVGIAPVGAATDNHGFCNAVVISGAAFSTFGVTTSCFRYACGLAPVFGQTPGANLALTGGNVTDLTLFADSPAMPAIVVALPAQDIQLSLPVSPAVLAEYVAVPAGVVCAWWDNSAGGWDTSGCSLVSMDVAAAVATCACNHLTTFGVAVDAAAAAAAASPTPTTTQQPTTIATTTTGLTTSASPTQPSTSQSASPETPATTTSDTPTPTITELLLPPPSNPQGIQMTSSAIVAPSVVETTPAAPAGSSGSSRGRTAGIIIGILLVIALVLLILYMLYRRHRRSQWYGRTLPPPGAMPMADGSVPPPRHRQHPEDYYGPPQGYGYGSGGGSPPRPYYGLRENPGYEIAQPYPQQPPRWDEHLANVATSRDRLYG</sequence>
<dbReference type="GO" id="GO:0071944">
    <property type="term" value="C:cell periphery"/>
    <property type="evidence" value="ECO:0007669"/>
    <property type="project" value="UniProtKB-ARBA"/>
</dbReference>
<keyword evidence="4 7" id="KW-0472">Membrane</keyword>
<evidence type="ECO:0000256" key="2">
    <source>
        <dbReference type="ARBA" id="ARBA00022692"/>
    </source>
</evidence>
<dbReference type="InterPro" id="IPR057244">
    <property type="entry name" value="GAIN_B"/>
</dbReference>
<protein>
    <recommendedName>
        <fullName evidence="9">GAIN-B domain-containing protein</fullName>
    </recommendedName>
</protein>
<evidence type="ECO:0000313" key="10">
    <source>
        <dbReference type="EMBL" id="KAJ3171793.1"/>
    </source>
</evidence>
<dbReference type="InterPro" id="IPR000203">
    <property type="entry name" value="GPS"/>
</dbReference>
<keyword evidence="5" id="KW-1015">Disulfide bond</keyword>
<keyword evidence="3 7" id="KW-1133">Transmembrane helix</keyword>
<evidence type="ECO:0000313" key="11">
    <source>
        <dbReference type="Proteomes" id="UP001212152"/>
    </source>
</evidence>
<evidence type="ECO:0000256" key="4">
    <source>
        <dbReference type="ARBA" id="ARBA00023136"/>
    </source>
</evidence>
<gene>
    <name evidence="10" type="ORF">HDU87_008261</name>
</gene>
<dbReference type="Pfam" id="PF02010">
    <property type="entry name" value="REJ"/>
    <property type="match status" value="1"/>
</dbReference>
<dbReference type="SMART" id="SM00303">
    <property type="entry name" value="GPS"/>
    <property type="match status" value="1"/>
</dbReference>
<dbReference type="Proteomes" id="UP001212152">
    <property type="component" value="Unassembled WGS sequence"/>
</dbReference>
<accession>A0AAD5XJ60</accession>
<feature type="region of interest" description="Disordered" evidence="6">
    <location>
        <begin position="1530"/>
        <end position="1602"/>
    </location>
</feature>
<feature type="signal peptide" evidence="8">
    <location>
        <begin position="1"/>
        <end position="20"/>
    </location>
</feature>
<evidence type="ECO:0000256" key="5">
    <source>
        <dbReference type="ARBA" id="ARBA00023157"/>
    </source>
</evidence>
<evidence type="ECO:0000259" key="9">
    <source>
        <dbReference type="PROSITE" id="PS50221"/>
    </source>
</evidence>
<reference evidence="10" key="1">
    <citation type="submission" date="2020-05" db="EMBL/GenBank/DDBJ databases">
        <title>Phylogenomic resolution of chytrid fungi.</title>
        <authorList>
            <person name="Stajich J.E."/>
            <person name="Amses K."/>
            <person name="Simmons R."/>
            <person name="Seto K."/>
            <person name="Myers J."/>
            <person name="Bonds A."/>
            <person name="Quandt C.A."/>
            <person name="Barry K."/>
            <person name="Liu P."/>
            <person name="Grigoriev I."/>
            <person name="Longcore J.E."/>
            <person name="James T.Y."/>
        </authorList>
    </citation>
    <scope>NUCLEOTIDE SEQUENCE</scope>
    <source>
        <strain evidence="10">JEL0379</strain>
    </source>
</reference>
<comment type="caution">
    <text evidence="10">The sequence shown here is derived from an EMBL/GenBank/DDBJ whole genome shotgun (WGS) entry which is preliminary data.</text>
</comment>
<evidence type="ECO:0000256" key="3">
    <source>
        <dbReference type="ARBA" id="ARBA00022989"/>
    </source>
</evidence>
<feature type="compositionally biased region" description="Gly residues" evidence="6">
    <location>
        <begin position="1564"/>
        <end position="1574"/>
    </location>
</feature>
<feature type="domain" description="GAIN-B" evidence="9">
    <location>
        <begin position="1232"/>
        <end position="1399"/>
    </location>
</feature>
<feature type="transmembrane region" description="Helical" evidence="7">
    <location>
        <begin position="1500"/>
        <end position="1521"/>
    </location>
</feature>
<feature type="region of interest" description="Disordered" evidence="6">
    <location>
        <begin position="1420"/>
        <end position="1469"/>
    </location>
</feature>
<keyword evidence="8" id="KW-0732">Signal</keyword>
<dbReference type="EMBL" id="JADGJQ010000084">
    <property type="protein sequence ID" value="KAJ3171793.1"/>
    <property type="molecule type" value="Genomic_DNA"/>
</dbReference>
<feature type="compositionally biased region" description="Low complexity" evidence="6">
    <location>
        <begin position="103"/>
        <end position="146"/>
    </location>
</feature>